<evidence type="ECO:0000313" key="1">
    <source>
        <dbReference type="EMBL" id="KAJ4429863.1"/>
    </source>
</evidence>
<protein>
    <recommendedName>
        <fullName evidence="3">DUF659 domain-containing protein</fullName>
    </recommendedName>
</protein>
<sequence length="487" mass="53585">MVVGKLSPDGPSIPHLVCVKELSKVNSQAIAYFVNKGLQSLYSGNIDDSKVLFFCTDAASYMVAATPLLKTFYPNLTHVTCLAHGLHRVSETIRNEFPLVNSFISNTKKCFCKAPSRISIFRENFPDIPLPSQPIVTRWGTWIQSVVYYSKYFKEVVTVIDKLPETDSATCVKAVKDCLNDSRVKNDIAYITSNFSFIPASIEQLEREKQSLCSQIAIVKEAQVNIHSALGETGKKLKIKTINIRYPPQNWLHLYTDGSLISREQGAGAGVTCCLFSLYRSHGYGTTSFDGDIIAISESLRNLLCHINKFKNAIILSDSKAAVLSINKTVSSQFTVRLPWLVLLVHCSSSLHVDLRSSGLCRTRLADTVTVTDSLTQVHCTSNPGLPDAVPLHVEPRFSRSSRRLASLLARGFTFSEKARASKPAGVRLECASASASASEGLSSSAVDRSWRDLSSSAVDRSWRDPSSSTVNCLWRSVVRDTVNSSD</sequence>
<gene>
    <name evidence="1" type="ORF">ANN_22067</name>
</gene>
<proteinExistence type="predicted"/>
<reference evidence="1 2" key="1">
    <citation type="journal article" date="2022" name="Allergy">
        <title>Genome assembly and annotation of Periplaneta americana reveal a comprehensive cockroach allergen profile.</title>
        <authorList>
            <person name="Wang L."/>
            <person name="Xiong Q."/>
            <person name="Saelim N."/>
            <person name="Wang L."/>
            <person name="Nong W."/>
            <person name="Wan A.T."/>
            <person name="Shi M."/>
            <person name="Liu X."/>
            <person name="Cao Q."/>
            <person name="Hui J.H.L."/>
            <person name="Sookrung N."/>
            <person name="Leung T.F."/>
            <person name="Tungtrongchitr A."/>
            <person name="Tsui S.K.W."/>
        </authorList>
    </citation>
    <scope>NUCLEOTIDE SEQUENCE [LARGE SCALE GENOMIC DNA]</scope>
    <source>
        <strain evidence="1">PWHHKU_190912</strain>
    </source>
</reference>
<keyword evidence="2" id="KW-1185">Reference proteome</keyword>
<dbReference type="InterPro" id="IPR012337">
    <property type="entry name" value="RNaseH-like_sf"/>
</dbReference>
<dbReference type="EMBL" id="JAJSOF020000033">
    <property type="protein sequence ID" value="KAJ4429863.1"/>
    <property type="molecule type" value="Genomic_DNA"/>
</dbReference>
<evidence type="ECO:0008006" key="3">
    <source>
        <dbReference type="Google" id="ProtNLM"/>
    </source>
</evidence>
<dbReference type="Gene3D" id="3.30.420.10">
    <property type="entry name" value="Ribonuclease H-like superfamily/Ribonuclease H"/>
    <property type="match status" value="1"/>
</dbReference>
<name>A0ABQ8S7E4_PERAM</name>
<dbReference type="SUPFAM" id="SSF53098">
    <property type="entry name" value="Ribonuclease H-like"/>
    <property type="match status" value="2"/>
</dbReference>
<dbReference type="Proteomes" id="UP001148838">
    <property type="component" value="Unassembled WGS sequence"/>
</dbReference>
<evidence type="ECO:0000313" key="2">
    <source>
        <dbReference type="Proteomes" id="UP001148838"/>
    </source>
</evidence>
<comment type="caution">
    <text evidence="1">The sequence shown here is derived from an EMBL/GenBank/DDBJ whole genome shotgun (WGS) entry which is preliminary data.</text>
</comment>
<accession>A0ABQ8S7E4</accession>
<dbReference type="InterPro" id="IPR036397">
    <property type="entry name" value="RNaseH_sf"/>
</dbReference>
<organism evidence="1 2">
    <name type="scientific">Periplaneta americana</name>
    <name type="common">American cockroach</name>
    <name type="synonym">Blatta americana</name>
    <dbReference type="NCBI Taxonomy" id="6978"/>
    <lineage>
        <taxon>Eukaryota</taxon>
        <taxon>Metazoa</taxon>
        <taxon>Ecdysozoa</taxon>
        <taxon>Arthropoda</taxon>
        <taxon>Hexapoda</taxon>
        <taxon>Insecta</taxon>
        <taxon>Pterygota</taxon>
        <taxon>Neoptera</taxon>
        <taxon>Polyneoptera</taxon>
        <taxon>Dictyoptera</taxon>
        <taxon>Blattodea</taxon>
        <taxon>Blattoidea</taxon>
        <taxon>Blattidae</taxon>
        <taxon>Blattinae</taxon>
        <taxon>Periplaneta</taxon>
    </lineage>
</organism>